<dbReference type="EMBL" id="BLWC01000001">
    <property type="protein sequence ID" value="GFN00304.1"/>
    <property type="molecule type" value="Genomic_DNA"/>
</dbReference>
<dbReference type="AlphaFoldDB" id="A0A7J0CEH7"/>
<keyword evidence="3" id="KW-1185">Reference proteome</keyword>
<evidence type="ECO:0000313" key="3">
    <source>
        <dbReference type="Proteomes" id="UP000498980"/>
    </source>
</evidence>
<gene>
    <name evidence="2" type="ORF">Sfulv_51140</name>
</gene>
<dbReference type="Proteomes" id="UP000498980">
    <property type="component" value="Unassembled WGS sequence"/>
</dbReference>
<name>A0A7J0CEH7_9ACTN</name>
<protein>
    <submittedName>
        <fullName evidence="2">Uncharacterized protein</fullName>
    </submittedName>
</protein>
<organism evidence="2 3">
    <name type="scientific">Streptomyces fulvorobeus</name>
    <dbReference type="NCBI Taxonomy" id="284028"/>
    <lineage>
        <taxon>Bacteria</taxon>
        <taxon>Bacillati</taxon>
        <taxon>Actinomycetota</taxon>
        <taxon>Actinomycetes</taxon>
        <taxon>Kitasatosporales</taxon>
        <taxon>Streptomycetaceae</taxon>
        <taxon>Streptomyces</taxon>
    </lineage>
</organism>
<reference evidence="2 3" key="1">
    <citation type="submission" date="2020-05" db="EMBL/GenBank/DDBJ databases">
        <title>Whole genome shotgun sequence of Streptomyces fulvorobeus NBRC 15897.</title>
        <authorList>
            <person name="Komaki H."/>
            <person name="Tamura T."/>
        </authorList>
    </citation>
    <scope>NUCLEOTIDE SEQUENCE [LARGE SCALE GENOMIC DNA]</scope>
    <source>
        <strain evidence="2 3">NBRC 15897</strain>
    </source>
</reference>
<sequence>MPAEPQVGLDPQFQRPGPALLDAQDLGVQERPRRHVDECRALPQAERAAEQLGRAGGVPPLQRRAPSAVSRWKSTTSLLRTGSLSWYPPKRVLSTSLAWGRRASGRAALILRRSWRM</sequence>
<evidence type="ECO:0000256" key="1">
    <source>
        <dbReference type="SAM" id="MobiDB-lite"/>
    </source>
</evidence>
<comment type="caution">
    <text evidence="2">The sequence shown here is derived from an EMBL/GenBank/DDBJ whole genome shotgun (WGS) entry which is preliminary data.</text>
</comment>
<proteinExistence type="predicted"/>
<evidence type="ECO:0000313" key="2">
    <source>
        <dbReference type="EMBL" id="GFN00304.1"/>
    </source>
</evidence>
<feature type="region of interest" description="Disordered" evidence="1">
    <location>
        <begin position="48"/>
        <end position="70"/>
    </location>
</feature>
<accession>A0A7J0CEH7</accession>